<dbReference type="Pfam" id="PF01479">
    <property type="entry name" value="S4"/>
    <property type="match status" value="1"/>
</dbReference>
<feature type="domain" description="RNA-binding S4" evidence="3">
    <location>
        <begin position="85"/>
        <end position="149"/>
    </location>
</feature>
<dbReference type="PROSITE" id="PS50889">
    <property type="entry name" value="S4"/>
    <property type="match status" value="1"/>
</dbReference>
<dbReference type="Gene3D" id="3.10.290.10">
    <property type="entry name" value="RNA-binding S4 domain"/>
    <property type="match status" value="1"/>
</dbReference>
<evidence type="ECO:0000256" key="2">
    <source>
        <dbReference type="SAM" id="MobiDB-lite"/>
    </source>
</evidence>
<dbReference type="SMART" id="SM00363">
    <property type="entry name" value="S4"/>
    <property type="match status" value="1"/>
</dbReference>
<dbReference type="Proteomes" id="UP000095287">
    <property type="component" value="Unplaced"/>
</dbReference>
<keyword evidence="1" id="KW-0694">RNA-binding</keyword>
<organism evidence="4 5">
    <name type="scientific">Steinernema glaseri</name>
    <dbReference type="NCBI Taxonomy" id="37863"/>
    <lineage>
        <taxon>Eukaryota</taxon>
        <taxon>Metazoa</taxon>
        <taxon>Ecdysozoa</taxon>
        <taxon>Nematoda</taxon>
        <taxon>Chromadorea</taxon>
        <taxon>Rhabditida</taxon>
        <taxon>Tylenchina</taxon>
        <taxon>Panagrolaimomorpha</taxon>
        <taxon>Strongyloidoidea</taxon>
        <taxon>Steinernematidae</taxon>
        <taxon>Steinernema</taxon>
    </lineage>
</organism>
<name>A0A1I7Z665_9BILA</name>
<dbReference type="PANTHER" id="PTHR13633:SF3">
    <property type="entry name" value="MITOCHONDRIAL TRANSCRIPTION RESCUE FACTOR 1"/>
    <property type="match status" value="1"/>
</dbReference>
<reference evidence="5" key="1">
    <citation type="submission" date="2016-11" db="UniProtKB">
        <authorList>
            <consortium name="WormBaseParasite"/>
        </authorList>
    </citation>
    <scope>IDENTIFICATION</scope>
</reference>
<sequence length="182" mass="20581">MRRVLTLATRSTRLLLESAARRPSAVFATSNRCFVTPSASLLARKQPPKKSAVRFSDEDDEEEEQTLEDGLPKDYKLKTVKLGSRRLDTLVNRAAGKSSSQVEKLILGGKVRVNDDPVTKKSYNVQKHDEIDVWIAPYEENNELAEVLRVEVVDYKITDAGYEILVKTWQKMLVDNWRGGSS</sequence>
<dbReference type="InterPro" id="IPR002942">
    <property type="entry name" value="S4_RNA-bd"/>
</dbReference>
<dbReference type="SUPFAM" id="SSF55174">
    <property type="entry name" value="Alpha-L RNA-binding motif"/>
    <property type="match status" value="1"/>
</dbReference>
<protein>
    <submittedName>
        <fullName evidence="5">S4 RNA-binding domain-containing protein</fullName>
    </submittedName>
</protein>
<dbReference type="GO" id="GO:1903108">
    <property type="term" value="P:regulation of mitochondrial transcription"/>
    <property type="evidence" value="ECO:0007669"/>
    <property type="project" value="TreeGrafter"/>
</dbReference>
<evidence type="ECO:0000259" key="3">
    <source>
        <dbReference type="SMART" id="SM00363"/>
    </source>
</evidence>
<keyword evidence="4" id="KW-1185">Reference proteome</keyword>
<dbReference type="WBParaSite" id="L893_g2317.t1">
    <property type="protein sequence ID" value="L893_g2317.t1"/>
    <property type="gene ID" value="L893_g2317"/>
</dbReference>
<dbReference type="AlphaFoldDB" id="A0A1I7Z665"/>
<feature type="region of interest" description="Disordered" evidence="2">
    <location>
        <begin position="46"/>
        <end position="68"/>
    </location>
</feature>
<proteinExistence type="predicted"/>
<dbReference type="GO" id="GO:0005739">
    <property type="term" value="C:mitochondrion"/>
    <property type="evidence" value="ECO:0007669"/>
    <property type="project" value="TreeGrafter"/>
</dbReference>
<accession>A0A1I7Z665</accession>
<dbReference type="GO" id="GO:0003723">
    <property type="term" value="F:RNA binding"/>
    <property type="evidence" value="ECO:0007669"/>
    <property type="project" value="UniProtKB-KW"/>
</dbReference>
<dbReference type="PANTHER" id="PTHR13633">
    <property type="entry name" value="MITOCHONDRIAL TRANSCRIPTION RESCUE FACTOR 1"/>
    <property type="match status" value="1"/>
</dbReference>
<evidence type="ECO:0000313" key="4">
    <source>
        <dbReference type="Proteomes" id="UP000095287"/>
    </source>
</evidence>
<evidence type="ECO:0000313" key="5">
    <source>
        <dbReference type="WBParaSite" id="L893_g2317.t1"/>
    </source>
</evidence>
<dbReference type="InterPro" id="IPR036986">
    <property type="entry name" value="S4_RNA-bd_sf"/>
</dbReference>
<evidence type="ECO:0000256" key="1">
    <source>
        <dbReference type="PROSITE-ProRule" id="PRU00182"/>
    </source>
</evidence>
<feature type="compositionally biased region" description="Acidic residues" evidence="2">
    <location>
        <begin position="57"/>
        <end position="67"/>
    </location>
</feature>
<dbReference type="CDD" id="cd00165">
    <property type="entry name" value="S4"/>
    <property type="match status" value="1"/>
</dbReference>